<dbReference type="PRINTS" id="PR00899">
    <property type="entry name" value="GPCRSTE3"/>
</dbReference>
<evidence type="ECO:0000256" key="11">
    <source>
        <dbReference type="SAM" id="Phobius"/>
    </source>
</evidence>
<dbReference type="EMBL" id="BDGX01000054">
    <property type="protein sequence ID" value="GAV56253.1"/>
    <property type="molecule type" value="Genomic_DNA"/>
</dbReference>
<organism evidence="13 14">
    <name type="scientific">Zygosaccharomyces rouxii</name>
    <dbReference type="NCBI Taxonomy" id="4956"/>
    <lineage>
        <taxon>Eukaryota</taxon>
        <taxon>Fungi</taxon>
        <taxon>Dikarya</taxon>
        <taxon>Ascomycota</taxon>
        <taxon>Saccharomycotina</taxon>
        <taxon>Saccharomycetes</taxon>
        <taxon>Saccharomycetales</taxon>
        <taxon>Saccharomycetaceae</taxon>
        <taxon>Zygosaccharomyces</taxon>
    </lineage>
</organism>
<keyword evidence="7 11" id="KW-0472">Membrane</keyword>
<keyword evidence="6" id="KW-0297">G-protein coupled receptor</keyword>
<keyword evidence="4 11" id="KW-0812">Transmembrane</keyword>
<protein>
    <recommendedName>
        <fullName evidence="15">Pheromone a factor receptor</fullName>
    </recommendedName>
</protein>
<name>A0A1Q3AL32_ZYGRO</name>
<keyword evidence="5 11" id="KW-1133">Transmembrane helix</keyword>
<reference evidence="13 14" key="1">
    <citation type="submission" date="2016-08" db="EMBL/GenBank/DDBJ databases">
        <title>Draft genome sequence of allopolyploid Zygosaccharomyces rouxii.</title>
        <authorList>
            <person name="Watanabe J."/>
            <person name="Uehara K."/>
            <person name="Mogi Y."/>
            <person name="Tsukioka Y."/>
        </authorList>
    </citation>
    <scope>NUCLEOTIDE SEQUENCE [LARGE SCALE GENOMIC DNA]</scope>
    <source>
        <strain evidence="13 14">NBRC 110957</strain>
    </source>
</reference>
<evidence type="ECO:0000256" key="4">
    <source>
        <dbReference type="ARBA" id="ARBA00022692"/>
    </source>
</evidence>
<evidence type="ECO:0000256" key="5">
    <source>
        <dbReference type="ARBA" id="ARBA00022989"/>
    </source>
</evidence>
<dbReference type="CDD" id="cd14966">
    <property type="entry name" value="7tmD_STE3"/>
    <property type="match status" value="1"/>
</dbReference>
<evidence type="ECO:0000256" key="1">
    <source>
        <dbReference type="ARBA" id="ARBA00004141"/>
    </source>
</evidence>
<evidence type="ECO:0000256" key="7">
    <source>
        <dbReference type="ARBA" id="ARBA00023136"/>
    </source>
</evidence>
<evidence type="ECO:0000313" key="14">
    <source>
        <dbReference type="Proteomes" id="UP000187013"/>
    </source>
</evidence>
<dbReference type="Proteomes" id="UP000187013">
    <property type="component" value="Unassembled WGS sequence"/>
</dbReference>
<feature type="transmembrane region" description="Helical" evidence="11">
    <location>
        <begin position="33"/>
        <end position="54"/>
    </location>
</feature>
<evidence type="ECO:0000256" key="8">
    <source>
        <dbReference type="ARBA" id="ARBA00023170"/>
    </source>
</evidence>
<accession>A0A1Q3AL32</accession>
<dbReference type="GO" id="GO:0005886">
    <property type="term" value="C:plasma membrane"/>
    <property type="evidence" value="ECO:0007669"/>
    <property type="project" value="TreeGrafter"/>
</dbReference>
<evidence type="ECO:0000256" key="9">
    <source>
        <dbReference type="ARBA" id="ARBA00023224"/>
    </source>
</evidence>
<dbReference type="PANTHER" id="PTHR28097">
    <property type="entry name" value="PHEROMONE A FACTOR RECEPTOR"/>
    <property type="match status" value="1"/>
</dbReference>
<keyword evidence="8" id="KW-0675">Receptor</keyword>
<dbReference type="GO" id="GO:0000750">
    <property type="term" value="P:pheromone-dependent signal transduction involved in conjugation with cellular fusion"/>
    <property type="evidence" value="ECO:0007669"/>
    <property type="project" value="TreeGrafter"/>
</dbReference>
<keyword evidence="3" id="KW-0589">Pheromone response</keyword>
<evidence type="ECO:0000256" key="12">
    <source>
        <dbReference type="SAM" id="SignalP"/>
    </source>
</evidence>
<dbReference type="AlphaFoldDB" id="A0A1Q3AL32"/>
<keyword evidence="9" id="KW-0807">Transducer</keyword>
<dbReference type="Pfam" id="PF02076">
    <property type="entry name" value="STE3"/>
    <property type="match status" value="1"/>
</dbReference>
<dbReference type="PANTHER" id="PTHR28097:SF1">
    <property type="entry name" value="PHEROMONE A FACTOR RECEPTOR"/>
    <property type="match status" value="1"/>
</dbReference>
<feature type="signal peptide" evidence="12">
    <location>
        <begin position="1"/>
        <end position="25"/>
    </location>
</feature>
<comment type="similarity">
    <text evidence="2">Belongs to the G-protein coupled receptor 4 family.</text>
</comment>
<feature type="transmembrane region" description="Helical" evidence="11">
    <location>
        <begin position="117"/>
        <end position="141"/>
    </location>
</feature>
<comment type="caution">
    <text evidence="13">The sequence shown here is derived from an EMBL/GenBank/DDBJ whole genome shotgun (WGS) entry which is preliminary data.</text>
</comment>
<evidence type="ECO:0000313" key="13">
    <source>
        <dbReference type="EMBL" id="GAV56253.1"/>
    </source>
</evidence>
<gene>
    <name evidence="13" type="ORF">ZYGR_0BB00300</name>
</gene>
<evidence type="ECO:0000256" key="10">
    <source>
        <dbReference type="SAM" id="MobiDB-lite"/>
    </source>
</evidence>
<dbReference type="InterPro" id="IPR001499">
    <property type="entry name" value="GPCR_STE3"/>
</dbReference>
<evidence type="ECO:0008006" key="15">
    <source>
        <dbReference type="Google" id="ProtNLM"/>
    </source>
</evidence>
<evidence type="ECO:0000256" key="3">
    <source>
        <dbReference type="ARBA" id="ARBA00022507"/>
    </source>
</evidence>
<feature type="chain" id="PRO_5010282778" description="Pheromone a factor receptor" evidence="12">
    <location>
        <begin position="26"/>
        <end position="511"/>
    </location>
</feature>
<dbReference type="OrthoDB" id="2874149at2759"/>
<proteinExistence type="inferred from homology"/>
<feature type="transmembrane region" description="Helical" evidence="11">
    <location>
        <begin position="161"/>
        <end position="184"/>
    </location>
</feature>
<evidence type="ECO:0000256" key="6">
    <source>
        <dbReference type="ARBA" id="ARBA00023040"/>
    </source>
</evidence>
<feature type="transmembrane region" description="Helical" evidence="11">
    <location>
        <begin position="265"/>
        <end position="286"/>
    </location>
</feature>
<feature type="region of interest" description="Disordered" evidence="10">
    <location>
        <begin position="436"/>
        <end position="463"/>
    </location>
</feature>
<comment type="subcellular location">
    <subcellularLocation>
        <location evidence="1">Membrane</location>
        <topology evidence="1">Multi-pass membrane protein</topology>
    </subcellularLocation>
</comment>
<feature type="transmembrane region" description="Helical" evidence="11">
    <location>
        <begin position="209"/>
        <end position="229"/>
    </location>
</feature>
<keyword evidence="12" id="KW-0732">Signal</keyword>
<sequence>MSYQSNIIGLSLVALLLLLPPLAWHAHSRNIPAILLILWLFTMDLTSLVGASIWSEEDFMNRWNGKGWCDIVVKLQVGANVGMPCAVTNIVYNLHTVLRANTVLPELNSWNKICCDLAISLTTPVLIMALSYIVQVARFGIVRYNGCQNLLSPTWVTIVLYTMWGLIWSVVGMVYALLVLYVFLKKRKDVRDILHCTNSRLNLARFSRLLILCFLTILVMFPLSLYAVVEDVKSFQGKFSWNETHSPVTWNTIPKFDEGKSILGVWIYVLMSYMVFIIFGLGTDALKMYANILRAVKLGFIVDKLSDVNRRSKDSQIARVLGKISPGNKSSDSNGSNYNYYYSDGTLEKNEDESYQTSSPNSQSKFFVDYDIPSENNSKSFQARKKRLGLFAGSRADSKNRDNGSEAPKDKFLPFLSERCLGDDYESLDVPSQLTSISSPTNVIEPKSELEQPDLGPGLRGDHQSAVYYVPSSETSAVIKLDSHDGSFDDIPETLGSSKGEISFHYKVEKK</sequence>
<dbReference type="GO" id="GO:0004932">
    <property type="term" value="F:mating-type factor pheromone receptor activity"/>
    <property type="evidence" value="ECO:0007669"/>
    <property type="project" value="InterPro"/>
</dbReference>
<evidence type="ECO:0000256" key="2">
    <source>
        <dbReference type="ARBA" id="ARBA00011085"/>
    </source>
</evidence>